<dbReference type="Proteomes" id="UP000076825">
    <property type="component" value="Chromosome 1"/>
</dbReference>
<dbReference type="Pfam" id="PF03646">
    <property type="entry name" value="FlaG"/>
    <property type="match status" value="1"/>
</dbReference>
<dbReference type="KEGG" id="btrm:SAMEA390648703426"/>
<dbReference type="InterPro" id="IPR005186">
    <property type="entry name" value="FlaG"/>
</dbReference>
<reference evidence="2 3" key="1">
    <citation type="submission" date="2016-04" db="EMBL/GenBank/DDBJ databases">
        <authorList>
            <consortium name="Pathogen Informatics"/>
        </authorList>
    </citation>
    <scope>NUCLEOTIDE SEQUENCE [LARGE SCALE GENOMIC DNA]</scope>
    <source>
        <strain evidence="2 3">H044680328</strain>
    </source>
</reference>
<evidence type="ECO:0000256" key="1">
    <source>
        <dbReference type="SAM" id="MobiDB-lite"/>
    </source>
</evidence>
<dbReference type="EMBL" id="LT546645">
    <property type="protein sequence ID" value="SAI72840.1"/>
    <property type="molecule type" value="Genomic_DNA"/>
</dbReference>
<dbReference type="PATRIC" id="fig|123899.6.peg.3425"/>
<keyword evidence="2" id="KW-0969">Cilium</keyword>
<feature type="compositionally biased region" description="Low complexity" evidence="1">
    <location>
        <begin position="26"/>
        <end position="38"/>
    </location>
</feature>
<dbReference type="PANTHER" id="PTHR37166:SF1">
    <property type="entry name" value="PROTEIN FLAG"/>
    <property type="match status" value="1"/>
</dbReference>
<name>A0A157JRF9_9BORD</name>
<dbReference type="Gene3D" id="3.30.160.170">
    <property type="entry name" value="FlaG-like"/>
    <property type="match status" value="1"/>
</dbReference>
<protein>
    <submittedName>
        <fullName evidence="2">Flagellar protein</fullName>
    </submittedName>
</protein>
<dbReference type="PANTHER" id="PTHR37166">
    <property type="entry name" value="PROTEIN FLAG"/>
    <property type="match status" value="1"/>
</dbReference>
<dbReference type="OrthoDB" id="5516677at2"/>
<dbReference type="eggNOG" id="COG1334">
    <property type="taxonomic scope" value="Bacteria"/>
</dbReference>
<evidence type="ECO:0000313" key="2">
    <source>
        <dbReference type="EMBL" id="SAI72840.1"/>
    </source>
</evidence>
<keyword evidence="3" id="KW-1185">Reference proteome</keyword>
<dbReference type="STRING" id="123899.SAMEA3906487_03426"/>
<evidence type="ECO:0000313" key="3">
    <source>
        <dbReference type="Proteomes" id="UP000076825"/>
    </source>
</evidence>
<dbReference type="SUPFAM" id="SSF160214">
    <property type="entry name" value="FlaG-like"/>
    <property type="match status" value="1"/>
</dbReference>
<dbReference type="AlphaFoldDB" id="A0A157JRF9"/>
<dbReference type="GeneID" id="56589337"/>
<dbReference type="InterPro" id="IPR035924">
    <property type="entry name" value="FlaG-like_sf"/>
</dbReference>
<organism evidence="2 3">
    <name type="scientific">Bordetella trematum</name>
    <dbReference type="NCBI Taxonomy" id="123899"/>
    <lineage>
        <taxon>Bacteria</taxon>
        <taxon>Pseudomonadati</taxon>
        <taxon>Pseudomonadota</taxon>
        <taxon>Betaproteobacteria</taxon>
        <taxon>Burkholderiales</taxon>
        <taxon>Alcaligenaceae</taxon>
        <taxon>Bordetella</taxon>
    </lineage>
</organism>
<keyword evidence="2" id="KW-0282">Flagellum</keyword>
<keyword evidence="2" id="KW-0966">Cell projection</keyword>
<accession>A0A157JRF9</accession>
<proteinExistence type="predicted"/>
<sequence length="128" mass="13122">MEVSPISPALHVASAPAAPALPPDPAALATPAAAGASSQGSHNNASPDPRSGGDQPASSEAALDEINKQLRAWSTELQFEMDPELQKIVVSVRDAESGEVLRTIPSDAVIRIAKMIVSMQGNAVSTSV</sequence>
<gene>
    <name evidence="2" type="primary">flaG</name>
    <name evidence="2" type="ORF">SAMEA3906487_03426</name>
</gene>
<feature type="region of interest" description="Disordered" evidence="1">
    <location>
        <begin position="16"/>
        <end position="61"/>
    </location>
</feature>
<dbReference type="RefSeq" id="WP_025515932.1">
    <property type="nucleotide sequence ID" value="NZ_CP016340.1"/>
</dbReference>